<dbReference type="RefSeq" id="WP_147453438.1">
    <property type="nucleotide sequence ID" value="NZ_REFR01000009.1"/>
</dbReference>
<evidence type="ECO:0008006" key="3">
    <source>
        <dbReference type="Google" id="ProtNLM"/>
    </source>
</evidence>
<name>A0A3M0CQW8_9PROT</name>
<protein>
    <recommendedName>
        <fullName evidence="3">Peptidase MA superfamily protein</fullName>
    </recommendedName>
</protein>
<evidence type="ECO:0000313" key="1">
    <source>
        <dbReference type="EMBL" id="RMB11964.1"/>
    </source>
</evidence>
<comment type="caution">
    <text evidence="1">The sequence shown here is derived from an EMBL/GenBank/DDBJ whole genome shotgun (WGS) entry which is preliminary data.</text>
</comment>
<keyword evidence="2" id="KW-1185">Reference proteome</keyword>
<dbReference type="Proteomes" id="UP000271227">
    <property type="component" value="Unassembled WGS sequence"/>
</dbReference>
<dbReference type="InParanoid" id="A0A3M0CQW8"/>
<dbReference type="OrthoDB" id="1407316at2"/>
<organism evidence="1 2">
    <name type="scientific">Eilatimonas milleporae</name>
    <dbReference type="NCBI Taxonomy" id="911205"/>
    <lineage>
        <taxon>Bacteria</taxon>
        <taxon>Pseudomonadati</taxon>
        <taxon>Pseudomonadota</taxon>
        <taxon>Alphaproteobacteria</taxon>
        <taxon>Kordiimonadales</taxon>
        <taxon>Kordiimonadaceae</taxon>
        <taxon>Eilatimonas</taxon>
    </lineage>
</organism>
<gene>
    <name evidence="1" type="ORF">BXY39_0452</name>
</gene>
<dbReference type="EMBL" id="REFR01000009">
    <property type="protein sequence ID" value="RMB11964.1"/>
    <property type="molecule type" value="Genomic_DNA"/>
</dbReference>
<proteinExistence type="predicted"/>
<dbReference type="AlphaFoldDB" id="A0A3M0CQW8"/>
<sequence length="213" mass="23513">MPINRSRIGGIVNPTMRAISTRLGVAARPVSLRIAGGAFYARTKINWPPDPAVITLSEESLNDRPVLAHELTHCLVPTRSLFLAEGFATLIGAEFRGDCSDFFFDCTDVDDAVRAYRPQLPPLREMAAETPDSRFYFDVARSHMLDVRLAYVAAASFVRWWMTQTPDLASRVADKDCAPAPVLMDTVFKQPVGKIEDRWLSSLARPAGAGMPC</sequence>
<accession>A0A3M0CQW8</accession>
<reference evidence="1 2" key="1">
    <citation type="submission" date="2018-10" db="EMBL/GenBank/DDBJ databases">
        <title>Genomic Encyclopedia of Archaeal and Bacterial Type Strains, Phase II (KMG-II): from individual species to whole genera.</title>
        <authorList>
            <person name="Goeker M."/>
        </authorList>
    </citation>
    <scope>NUCLEOTIDE SEQUENCE [LARGE SCALE GENOMIC DNA]</scope>
    <source>
        <strain evidence="1 2">DSM 25217</strain>
    </source>
</reference>
<evidence type="ECO:0000313" key="2">
    <source>
        <dbReference type="Proteomes" id="UP000271227"/>
    </source>
</evidence>